<keyword evidence="3" id="KW-1185">Reference proteome</keyword>
<feature type="transmembrane region" description="Helical" evidence="1">
    <location>
        <begin position="7"/>
        <end position="26"/>
    </location>
</feature>
<evidence type="ECO:0000313" key="3">
    <source>
        <dbReference type="Proteomes" id="UP000037688"/>
    </source>
</evidence>
<protein>
    <submittedName>
        <fullName evidence="2">Uncharacterized protein</fullName>
    </submittedName>
</protein>
<organism evidence="2 3">
    <name type="scientific">Paenibacillus xylanivorans</name>
    <dbReference type="NCBI Taxonomy" id="1705561"/>
    <lineage>
        <taxon>Bacteria</taxon>
        <taxon>Bacillati</taxon>
        <taxon>Bacillota</taxon>
        <taxon>Bacilli</taxon>
        <taxon>Bacillales</taxon>
        <taxon>Paenibacillaceae</taxon>
        <taxon>Paenibacillus</taxon>
    </lineage>
</organism>
<evidence type="ECO:0000313" key="2">
    <source>
        <dbReference type="EMBL" id="KOY16871.1"/>
    </source>
</evidence>
<name>A0A0N0C580_9BACL</name>
<keyword evidence="1" id="KW-0472">Membrane</keyword>
<reference evidence="2 3" key="1">
    <citation type="submission" date="2015-08" db="EMBL/GenBank/DDBJ databases">
        <title>Draft genome sequence of cellulolytic and xylanolytic Paenibacillus sp. A59, isolated from a decaying forest soil from Patagonia, Argentina.</title>
        <authorList>
            <person name="Ghio S."/>
            <person name="Caceres A.M."/>
            <person name="Talia P."/>
            <person name="Grasso D."/>
            <person name="Campos E."/>
        </authorList>
    </citation>
    <scope>NUCLEOTIDE SEQUENCE [LARGE SCALE GENOMIC DNA]</scope>
    <source>
        <strain evidence="2 3">A59</strain>
    </source>
</reference>
<sequence>MRRSTIFWLTGIAIVIVAAFIVYNNLAPSVTEQNVNMKGTIRQTTAEEYEVQLTITRTKKDKGQHTVYPYVPGWGSISFNDEQDKRFIRPASVGSTGAMEAILRQALQRQSSTAITEFAGFSIPDAAGTYKMRFTIHPLGEEAELIRQPMIYYVHLEKLLGKDLSWVSGEPLEIIKEYAE</sequence>
<keyword evidence="1" id="KW-0812">Transmembrane</keyword>
<accession>A0A0N0C580</accession>
<keyword evidence="1" id="KW-1133">Transmembrane helix</keyword>
<gene>
    <name evidence="2" type="ORF">AMS66_08350</name>
</gene>
<evidence type="ECO:0000256" key="1">
    <source>
        <dbReference type="SAM" id="Phobius"/>
    </source>
</evidence>
<dbReference type="RefSeq" id="WP_053780356.1">
    <property type="nucleotide sequence ID" value="NZ_LITU01000050.1"/>
</dbReference>
<dbReference type="EMBL" id="LITU01000050">
    <property type="protein sequence ID" value="KOY16871.1"/>
    <property type="molecule type" value="Genomic_DNA"/>
</dbReference>
<dbReference type="AlphaFoldDB" id="A0A0N0C580"/>
<proteinExistence type="predicted"/>
<dbReference type="Proteomes" id="UP000037688">
    <property type="component" value="Unassembled WGS sequence"/>
</dbReference>
<dbReference type="PATRIC" id="fig|1705561.3.peg.1504"/>
<dbReference type="OrthoDB" id="2597490at2"/>
<comment type="caution">
    <text evidence="2">The sequence shown here is derived from an EMBL/GenBank/DDBJ whole genome shotgun (WGS) entry which is preliminary data.</text>
</comment>